<keyword evidence="2" id="KW-0408">Iron</keyword>
<keyword evidence="5" id="KW-0028">Amino-acid biosynthesis</keyword>
<keyword evidence="3" id="KW-0411">Iron-sulfur</keyword>
<evidence type="ECO:0000259" key="6">
    <source>
        <dbReference type="Pfam" id="PF00920"/>
    </source>
</evidence>
<evidence type="ECO:0000313" key="8">
    <source>
        <dbReference type="Proteomes" id="UP000030016"/>
    </source>
</evidence>
<dbReference type="Pfam" id="PF00920">
    <property type="entry name" value="ILVD_EDD_N"/>
    <property type="match status" value="1"/>
</dbReference>
<dbReference type="InterPro" id="IPR037237">
    <property type="entry name" value="IlvD/EDD_N"/>
</dbReference>
<dbReference type="GO" id="GO:0004160">
    <property type="term" value="F:dihydroxy-acid dehydratase activity"/>
    <property type="evidence" value="ECO:0007669"/>
    <property type="project" value="TreeGrafter"/>
</dbReference>
<dbReference type="Proteomes" id="UP000030016">
    <property type="component" value="Unassembled WGS sequence"/>
</dbReference>
<dbReference type="SUPFAM" id="SSF143975">
    <property type="entry name" value="IlvD/EDD N-terminal domain-like"/>
    <property type="match status" value="1"/>
</dbReference>
<dbReference type="GO" id="GO:0009082">
    <property type="term" value="P:branched-chain amino acid biosynthetic process"/>
    <property type="evidence" value="ECO:0007669"/>
    <property type="project" value="UniProtKB-KW"/>
</dbReference>
<reference evidence="7 8" key="1">
    <citation type="submission" date="2014-01" db="EMBL/GenBank/DDBJ databases">
        <title>Plasmidome dynamics in the species complex Clostridium novyi sensu lato converts strains of independent lineages into distinctly different pathogens.</title>
        <authorList>
            <person name="Skarin H."/>
            <person name="Segerman B."/>
        </authorList>
    </citation>
    <scope>NUCLEOTIDE SEQUENCE [LARGE SCALE GENOMIC DNA]</scope>
    <source>
        <strain evidence="7 8">4570</strain>
    </source>
</reference>
<protein>
    <recommendedName>
        <fullName evidence="6">Dihydroxy-acid/6-phosphogluconate dehydratase N-terminal domain-containing protein</fullName>
    </recommendedName>
</protein>
<keyword evidence="2" id="KW-0001">2Fe-2S</keyword>
<dbReference type="EMBL" id="JDRX01000035">
    <property type="protein sequence ID" value="KGN00382.1"/>
    <property type="molecule type" value="Genomic_DNA"/>
</dbReference>
<dbReference type="InterPro" id="IPR050165">
    <property type="entry name" value="DHAD_IlvD/Edd"/>
</dbReference>
<evidence type="ECO:0000256" key="4">
    <source>
        <dbReference type="ARBA" id="ARBA00023239"/>
    </source>
</evidence>
<evidence type="ECO:0000256" key="1">
    <source>
        <dbReference type="ARBA" id="ARBA00006486"/>
    </source>
</evidence>
<keyword evidence="4" id="KW-0456">Lyase</keyword>
<keyword evidence="5" id="KW-0100">Branched-chain amino acid biosynthesis</keyword>
<dbReference type="PANTHER" id="PTHR21000">
    <property type="entry name" value="DIHYDROXY-ACID DEHYDRATASE DAD"/>
    <property type="match status" value="1"/>
</dbReference>
<sequence length="91" mass="9843">MNHSGMNYPLASRELIADSIEAMTIAHKFDALVLVGNCDKIDLIHGAFEAIGSYAEGNLSDDDLNKIEQHGTYLKRYSKLVTSASTGAALE</sequence>
<comment type="caution">
    <text evidence="7">The sequence shown here is derived from an EMBL/GenBank/DDBJ whole genome shotgun (WGS) entry which is preliminary data.</text>
</comment>
<dbReference type="InterPro" id="IPR000581">
    <property type="entry name" value="ILV_EDD_N"/>
</dbReference>
<comment type="similarity">
    <text evidence="1">Belongs to the IlvD/Edd family.</text>
</comment>
<evidence type="ECO:0000256" key="3">
    <source>
        <dbReference type="ARBA" id="ARBA00023014"/>
    </source>
</evidence>
<evidence type="ECO:0000256" key="2">
    <source>
        <dbReference type="ARBA" id="ARBA00022714"/>
    </source>
</evidence>
<organism evidence="7 8">
    <name type="scientific">Clostridium novyi A str. 4570</name>
    <dbReference type="NCBI Taxonomy" id="1444290"/>
    <lineage>
        <taxon>Bacteria</taxon>
        <taxon>Bacillati</taxon>
        <taxon>Bacillota</taxon>
        <taxon>Clostridia</taxon>
        <taxon>Eubacteriales</taxon>
        <taxon>Clostridiaceae</taxon>
        <taxon>Clostridium</taxon>
    </lineage>
</organism>
<proteinExistence type="inferred from homology"/>
<dbReference type="PANTHER" id="PTHR21000:SF5">
    <property type="entry name" value="DIHYDROXY-ACID DEHYDRATASE, MITOCHONDRIAL"/>
    <property type="match status" value="1"/>
</dbReference>
<keyword evidence="2" id="KW-0479">Metal-binding</keyword>
<name>A0AA88ZM47_CLONO</name>
<dbReference type="GO" id="GO:0051537">
    <property type="term" value="F:2 iron, 2 sulfur cluster binding"/>
    <property type="evidence" value="ECO:0007669"/>
    <property type="project" value="UniProtKB-KW"/>
</dbReference>
<gene>
    <name evidence="7" type="ORF">Z969_09935</name>
</gene>
<accession>A0AA88ZM47</accession>
<evidence type="ECO:0000313" key="7">
    <source>
        <dbReference type="EMBL" id="KGN00382.1"/>
    </source>
</evidence>
<dbReference type="AlphaFoldDB" id="A0AA88ZM47"/>
<feature type="domain" description="Dihydroxy-acid/6-phosphogluconate dehydratase N-terminal" evidence="6">
    <location>
        <begin position="1"/>
        <end position="41"/>
    </location>
</feature>
<evidence type="ECO:0000256" key="5">
    <source>
        <dbReference type="ARBA" id="ARBA00023304"/>
    </source>
</evidence>